<feature type="active site" evidence="9 11">
    <location>
        <position position="729"/>
    </location>
</feature>
<dbReference type="PANTHER" id="PTHR43718">
    <property type="entry name" value="LON PROTEASE"/>
    <property type="match status" value="1"/>
</dbReference>
<dbReference type="GO" id="GO:0043565">
    <property type="term" value="F:sequence-specific DNA binding"/>
    <property type="evidence" value="ECO:0007669"/>
    <property type="project" value="UniProtKB-UniRule"/>
</dbReference>
<dbReference type="InterPro" id="IPR003593">
    <property type="entry name" value="AAA+_ATPase"/>
</dbReference>
<evidence type="ECO:0000313" key="16">
    <source>
        <dbReference type="EMBL" id="APF17170.1"/>
    </source>
</evidence>
<evidence type="ECO:0000313" key="17">
    <source>
        <dbReference type="Proteomes" id="UP000183868"/>
    </source>
</evidence>
<dbReference type="SUPFAM" id="SSF88697">
    <property type="entry name" value="PUA domain-like"/>
    <property type="match status" value="1"/>
</dbReference>
<dbReference type="GO" id="GO:0005524">
    <property type="term" value="F:ATP binding"/>
    <property type="evidence" value="ECO:0007669"/>
    <property type="project" value="UniProtKB-UniRule"/>
</dbReference>
<evidence type="ECO:0000256" key="1">
    <source>
        <dbReference type="ARBA" id="ARBA00004496"/>
    </source>
</evidence>
<dbReference type="InterPro" id="IPR027065">
    <property type="entry name" value="Lon_Prtase"/>
</dbReference>
<dbReference type="NCBIfam" id="TIGR00763">
    <property type="entry name" value="lon"/>
    <property type="match status" value="1"/>
</dbReference>
<keyword evidence="3 9" id="KW-0645">Protease</keyword>
<feature type="domain" description="Lon proteolytic" evidence="14">
    <location>
        <begin position="599"/>
        <end position="780"/>
    </location>
</feature>
<dbReference type="InterPro" id="IPR008269">
    <property type="entry name" value="Lon_proteolytic"/>
</dbReference>
<comment type="catalytic activity">
    <reaction evidence="9 10 13">
        <text>Hydrolysis of proteins in presence of ATP.</text>
        <dbReference type="EC" id="3.4.21.53"/>
    </reaction>
</comment>
<dbReference type="Gene3D" id="3.40.50.300">
    <property type="entry name" value="P-loop containing nucleotide triphosphate hydrolases"/>
    <property type="match status" value="1"/>
</dbReference>
<dbReference type="InterPro" id="IPR015947">
    <property type="entry name" value="PUA-like_sf"/>
</dbReference>
<comment type="similarity">
    <text evidence="9 10 13">Belongs to the peptidase S16 family.</text>
</comment>
<dbReference type="SMART" id="SM00382">
    <property type="entry name" value="AAA"/>
    <property type="match status" value="1"/>
</dbReference>
<dbReference type="KEGG" id="caby:Cabys_419"/>
<keyword evidence="2 9" id="KW-0963">Cytoplasm</keyword>
<evidence type="ECO:0000259" key="14">
    <source>
        <dbReference type="PROSITE" id="PS51786"/>
    </source>
</evidence>
<dbReference type="PIRSF" id="PIRSF001174">
    <property type="entry name" value="Lon_proteas"/>
    <property type="match status" value="1"/>
</dbReference>
<name>A0A1J1C587_CALAY</name>
<accession>A0A1J1C587</accession>
<dbReference type="FunFam" id="3.40.50.300:FF:000382">
    <property type="entry name" value="Lon protease homolog 2, peroxisomal"/>
    <property type="match status" value="1"/>
</dbReference>
<keyword evidence="4 9" id="KW-0547">Nucleotide-binding</keyword>
<comment type="subunit">
    <text evidence="9 10">Homohexamer. Organized in a ring with a central cavity.</text>
</comment>
<evidence type="ECO:0000256" key="10">
    <source>
        <dbReference type="PIRNR" id="PIRNR001174"/>
    </source>
</evidence>
<evidence type="ECO:0000256" key="8">
    <source>
        <dbReference type="ARBA" id="ARBA00023016"/>
    </source>
</evidence>
<keyword evidence="5 9" id="KW-0378">Hydrolase</keyword>
<proteinExistence type="evidence at transcript level"/>
<dbReference type="InterPro" id="IPR004815">
    <property type="entry name" value="Lon_bac/euk-typ"/>
</dbReference>
<evidence type="ECO:0000256" key="5">
    <source>
        <dbReference type="ARBA" id="ARBA00022801"/>
    </source>
</evidence>
<evidence type="ECO:0000256" key="6">
    <source>
        <dbReference type="ARBA" id="ARBA00022825"/>
    </source>
</evidence>
<feature type="binding site" evidence="9 12">
    <location>
        <begin position="362"/>
        <end position="369"/>
    </location>
    <ligand>
        <name>ATP</name>
        <dbReference type="ChEBI" id="CHEBI:30616"/>
    </ligand>
</feature>
<dbReference type="PANTHER" id="PTHR43718:SF2">
    <property type="entry name" value="LON PROTEASE HOMOLOG, MITOCHONDRIAL"/>
    <property type="match status" value="1"/>
</dbReference>
<dbReference type="Pfam" id="PF05362">
    <property type="entry name" value="Lon_C"/>
    <property type="match status" value="1"/>
</dbReference>
<dbReference type="InterPro" id="IPR014721">
    <property type="entry name" value="Ribsml_uS5_D2-typ_fold_subgr"/>
</dbReference>
<dbReference type="Pfam" id="PF22667">
    <property type="entry name" value="Lon_lid"/>
    <property type="match status" value="1"/>
</dbReference>
<dbReference type="InterPro" id="IPR027417">
    <property type="entry name" value="P-loop_NTPase"/>
</dbReference>
<dbReference type="HAMAP" id="MF_01973">
    <property type="entry name" value="lon_bact"/>
    <property type="match status" value="1"/>
</dbReference>
<dbReference type="SUPFAM" id="SSF52540">
    <property type="entry name" value="P-loop containing nucleoside triphosphate hydrolases"/>
    <property type="match status" value="1"/>
</dbReference>
<evidence type="ECO:0000256" key="12">
    <source>
        <dbReference type="PIRSR" id="PIRSR001174-2"/>
    </source>
</evidence>
<keyword evidence="7 9" id="KW-0067">ATP-binding</keyword>
<dbReference type="InterPro" id="IPR003959">
    <property type="entry name" value="ATPase_AAA_core"/>
</dbReference>
<feature type="active site" evidence="9 11">
    <location>
        <position position="686"/>
    </location>
</feature>
<dbReference type="Pfam" id="PF02190">
    <property type="entry name" value="LON_substr_bdg"/>
    <property type="match status" value="1"/>
</dbReference>
<dbReference type="InterPro" id="IPR054594">
    <property type="entry name" value="Lon_lid"/>
</dbReference>
<dbReference type="InterPro" id="IPR027543">
    <property type="entry name" value="Lon_bac"/>
</dbReference>
<evidence type="ECO:0000256" key="4">
    <source>
        <dbReference type="ARBA" id="ARBA00022741"/>
    </source>
</evidence>
<keyword evidence="6 9" id="KW-0720">Serine protease</keyword>
<evidence type="ECO:0000256" key="13">
    <source>
        <dbReference type="PROSITE-ProRule" id="PRU01122"/>
    </source>
</evidence>
<reference evidence="16 17" key="1">
    <citation type="submission" date="2016-11" db="EMBL/GenBank/DDBJ databases">
        <title>Genomic analysis of Caldithrix abyssi and proposal of a novel bacterial phylum Caldithrichaeota.</title>
        <authorList>
            <person name="Kublanov I."/>
            <person name="Sigalova O."/>
            <person name="Gavrilov S."/>
            <person name="Lebedinsky A."/>
            <person name="Ivanova N."/>
            <person name="Daum C."/>
            <person name="Reddy T."/>
            <person name="Klenk H.P."/>
            <person name="Goker M."/>
            <person name="Reva O."/>
            <person name="Miroshnichenko M."/>
            <person name="Kyprides N."/>
            <person name="Woyke T."/>
            <person name="Gelfand M."/>
        </authorList>
    </citation>
    <scope>NUCLEOTIDE SEQUENCE [LARGE SCALE GENOMIC DNA]</scope>
    <source>
        <strain evidence="16 17">LF13</strain>
    </source>
</reference>
<organism evidence="16 17">
    <name type="scientific">Caldithrix abyssi DSM 13497</name>
    <dbReference type="NCBI Taxonomy" id="880073"/>
    <lineage>
        <taxon>Bacteria</taxon>
        <taxon>Pseudomonadati</taxon>
        <taxon>Calditrichota</taxon>
        <taxon>Calditrichia</taxon>
        <taxon>Calditrichales</taxon>
        <taxon>Calditrichaceae</taxon>
        <taxon>Caldithrix</taxon>
    </lineage>
</organism>
<dbReference type="Proteomes" id="UP000183868">
    <property type="component" value="Chromosome"/>
</dbReference>
<dbReference type="SMART" id="SM00464">
    <property type="entry name" value="LON"/>
    <property type="match status" value="1"/>
</dbReference>
<dbReference type="GO" id="GO:0004252">
    <property type="term" value="F:serine-type endopeptidase activity"/>
    <property type="evidence" value="ECO:0007669"/>
    <property type="project" value="UniProtKB-UniRule"/>
</dbReference>
<dbReference type="SUPFAM" id="SSF54211">
    <property type="entry name" value="Ribosomal protein S5 domain 2-like"/>
    <property type="match status" value="1"/>
</dbReference>
<dbReference type="GO" id="GO:0005737">
    <property type="term" value="C:cytoplasm"/>
    <property type="evidence" value="ECO:0007669"/>
    <property type="project" value="UniProtKB-SubCell"/>
</dbReference>
<dbReference type="GO" id="GO:0004176">
    <property type="term" value="F:ATP-dependent peptidase activity"/>
    <property type="evidence" value="ECO:0007669"/>
    <property type="project" value="UniProtKB-UniRule"/>
</dbReference>
<comment type="function">
    <text evidence="9">ATP-dependent serine protease that mediates the selective degradation of mutant and abnormal proteins as well as certain short-lived regulatory proteins. Required for cellular homeostasis and for survival from DNA damage and developmental changes induced by stress. Degrades polypeptides processively to yield small peptide fragments that are 5 to 10 amino acids long. Binds to DNA in a double-stranded, site-specific manner.</text>
</comment>
<dbReference type="FunFam" id="1.20.5.5270:FF:000002">
    <property type="entry name" value="Lon protease homolog"/>
    <property type="match status" value="1"/>
</dbReference>
<evidence type="ECO:0000256" key="11">
    <source>
        <dbReference type="PIRSR" id="PIRSR001174-1"/>
    </source>
</evidence>
<evidence type="ECO:0000256" key="2">
    <source>
        <dbReference type="ARBA" id="ARBA00022490"/>
    </source>
</evidence>
<dbReference type="PROSITE" id="PS51787">
    <property type="entry name" value="LON_N"/>
    <property type="match status" value="1"/>
</dbReference>
<dbReference type="EMBL" id="CP018099">
    <property type="protein sequence ID" value="APF17170.1"/>
    <property type="molecule type" value="Genomic_DNA"/>
</dbReference>
<comment type="subcellular location">
    <subcellularLocation>
        <location evidence="1 9 10">Cytoplasm</location>
    </subcellularLocation>
</comment>
<dbReference type="InterPro" id="IPR046336">
    <property type="entry name" value="Lon_prtase_N_sf"/>
</dbReference>
<evidence type="ECO:0000259" key="15">
    <source>
        <dbReference type="PROSITE" id="PS51787"/>
    </source>
</evidence>
<sequence length="780" mass="89231">MKSVEIIELDLSKQYSITVLPLKDLVFFPHMVVPLIVGRQQSIEAVESAMKKNRLVFLVAQRNPEQEVVTGRDLHRFGVLGRILQVVELPNNLLKVLVEGLVRASVYSYRKQKNIIYVTLKIPQHEVNYNDQIEAWRRELISLFKTYVRLNEDLPEELIFSVNQMEDIEKVTDFIASYLDIKLAEKQFILEQYELESRLPYMLHILNRENNILDLKSELDTKVRDQMMKTQRNYYLQEQLRVIREELGEEGEEGSDVAILRKRFRQKVLPQEAHQKVEEELTRLAKIPPLSPEYNVIRTFLEWILNLPWQEQTHDETSLEKAQKILDEDHYGLEKAKKRILEHIAVLQRVKQIKGPILCLAGPPGVGKTSLGRSIARALGRKFVRISLGGIHDEAEIRGHRRTYIGSMPGKIIQGMKKAGTVNPVFLLDEVDKINSDYRGDPASALLEVLDPEQNHSFIDHYLEVEYDLSKVFFVVTANNPDAIPEPLLDRMEVIELPGYLDYEKLAIARQYLIPKQLELNGLKAEDLEITDDALNEIIINYTLEAGVRNLEREISKICRQAVIQLSKVKEPKKLVVSKKNLSRYLGEPKYAISKLKGQKEIGVATGLAWTPFGGDLLRVEVNLIPGKDKLTLTGKLGEVMQESAMIAVDYIRSRFRKFKIDQNFTNKYEVHIHLPEGAVPKEGPSAGVTLTSGLISALKKQPLPADLAMTGEITLRGKILSVGGLQEKLMAARRHGIKRIILPAENKPDVREMSKELLEGLELIFVKDYEQIYDLLFKK</sequence>
<comment type="induction">
    <text evidence="9">By heat shock.</text>
</comment>
<dbReference type="Gene3D" id="2.30.130.40">
    <property type="entry name" value="LON domain-like"/>
    <property type="match status" value="1"/>
</dbReference>
<dbReference type="Gene3D" id="1.20.5.5270">
    <property type="match status" value="1"/>
</dbReference>
<evidence type="ECO:0000256" key="9">
    <source>
        <dbReference type="HAMAP-Rule" id="MF_01973"/>
    </source>
</evidence>
<dbReference type="EC" id="3.4.21.53" evidence="9 10"/>
<dbReference type="Pfam" id="PF00004">
    <property type="entry name" value="AAA"/>
    <property type="match status" value="1"/>
</dbReference>
<keyword evidence="8 9" id="KW-0346">Stress response</keyword>
<protein>
    <recommendedName>
        <fullName evidence="9 10">Lon protease</fullName>
        <ecNumber evidence="9 10">3.4.21.53</ecNumber>
    </recommendedName>
    <alternativeName>
        <fullName evidence="9">ATP-dependent protease La</fullName>
    </alternativeName>
</protein>
<dbReference type="GO" id="GO:0006515">
    <property type="term" value="P:protein quality control for misfolded or incompletely synthesized proteins"/>
    <property type="evidence" value="ECO:0007669"/>
    <property type="project" value="UniProtKB-UniRule"/>
</dbReference>
<dbReference type="PRINTS" id="PR00830">
    <property type="entry name" value="ENDOLAPTASE"/>
</dbReference>
<evidence type="ECO:0000256" key="7">
    <source>
        <dbReference type="ARBA" id="ARBA00022840"/>
    </source>
</evidence>
<dbReference type="CDD" id="cd19500">
    <property type="entry name" value="RecA-like_Lon"/>
    <property type="match status" value="1"/>
</dbReference>
<dbReference type="GO" id="GO:0034605">
    <property type="term" value="P:cellular response to heat"/>
    <property type="evidence" value="ECO:0007669"/>
    <property type="project" value="UniProtKB-UniRule"/>
</dbReference>
<dbReference type="GO" id="GO:0016887">
    <property type="term" value="F:ATP hydrolysis activity"/>
    <property type="evidence" value="ECO:0007669"/>
    <property type="project" value="UniProtKB-UniRule"/>
</dbReference>
<dbReference type="Gene3D" id="3.30.230.10">
    <property type="match status" value="1"/>
</dbReference>
<feature type="domain" description="Lon N-terminal" evidence="15">
    <location>
        <begin position="17"/>
        <end position="210"/>
    </location>
</feature>
<evidence type="ECO:0000256" key="3">
    <source>
        <dbReference type="ARBA" id="ARBA00022670"/>
    </source>
</evidence>
<dbReference type="InterPro" id="IPR003111">
    <property type="entry name" value="Lon_prtase_N"/>
</dbReference>
<dbReference type="AlphaFoldDB" id="A0A1J1C587"/>
<dbReference type="Gene3D" id="1.10.8.60">
    <property type="match status" value="1"/>
</dbReference>
<gene>
    <name evidence="9 16" type="primary">lon</name>
    <name evidence="16" type="ORF">Cabys_419</name>
</gene>
<dbReference type="PROSITE" id="PS51786">
    <property type="entry name" value="LON_PROTEOLYTIC"/>
    <property type="match status" value="1"/>
</dbReference>
<dbReference type="InterPro" id="IPR020568">
    <property type="entry name" value="Ribosomal_Su5_D2-typ_SF"/>
</dbReference>
<dbReference type="Gene3D" id="1.20.58.1480">
    <property type="match status" value="1"/>
</dbReference>